<proteinExistence type="predicted"/>
<feature type="non-terminal residue" evidence="1">
    <location>
        <position position="1"/>
    </location>
</feature>
<name>A0A0B7C4D6_9EUPU</name>
<protein>
    <submittedName>
        <fullName evidence="1">Uncharacterized protein</fullName>
    </submittedName>
</protein>
<dbReference type="AlphaFoldDB" id="A0A0B7C4D6"/>
<reference evidence="1" key="1">
    <citation type="submission" date="2014-12" db="EMBL/GenBank/DDBJ databases">
        <title>Insight into the proteome of Arion vulgaris.</title>
        <authorList>
            <person name="Aradska J."/>
            <person name="Bulat T."/>
            <person name="Smidak R."/>
            <person name="Sarate P."/>
            <person name="Gangsoo J."/>
            <person name="Sialana F."/>
            <person name="Bilban M."/>
            <person name="Lubec G."/>
        </authorList>
    </citation>
    <scope>NUCLEOTIDE SEQUENCE</scope>
    <source>
        <tissue evidence="1">Skin</tissue>
    </source>
</reference>
<evidence type="ECO:0000313" key="1">
    <source>
        <dbReference type="EMBL" id="CEL00334.1"/>
    </source>
</evidence>
<accession>A0A0B7C4D6</accession>
<sequence>FYRQCVLDRTPRNIITTPLSTTTAGNSTQFQNFTTSTDNVAFGNPAITSSSQAMVQHEFDVSASCGRPISYIPDQVLPILW</sequence>
<organism evidence="1">
    <name type="scientific">Arion vulgaris</name>
    <dbReference type="NCBI Taxonomy" id="1028688"/>
    <lineage>
        <taxon>Eukaryota</taxon>
        <taxon>Metazoa</taxon>
        <taxon>Spiralia</taxon>
        <taxon>Lophotrochozoa</taxon>
        <taxon>Mollusca</taxon>
        <taxon>Gastropoda</taxon>
        <taxon>Heterobranchia</taxon>
        <taxon>Euthyneura</taxon>
        <taxon>Panpulmonata</taxon>
        <taxon>Eupulmonata</taxon>
        <taxon>Stylommatophora</taxon>
        <taxon>Helicina</taxon>
        <taxon>Arionoidea</taxon>
        <taxon>Arionidae</taxon>
        <taxon>Arion</taxon>
    </lineage>
</organism>
<gene>
    <name evidence="1" type="primary">ORF223435</name>
</gene>
<feature type="non-terminal residue" evidence="1">
    <location>
        <position position="81"/>
    </location>
</feature>
<dbReference type="EMBL" id="HACG01053463">
    <property type="protein sequence ID" value="CEL00334.1"/>
    <property type="molecule type" value="Transcribed_RNA"/>
</dbReference>